<keyword evidence="2" id="KW-1185">Reference proteome</keyword>
<evidence type="ECO:0000313" key="2">
    <source>
        <dbReference type="Proteomes" id="UP000681794"/>
    </source>
</evidence>
<organism evidence="1 2">
    <name type="scientific">Curtobacterium aetherium</name>
    <dbReference type="NCBI Taxonomy" id="2841594"/>
    <lineage>
        <taxon>Bacteria</taxon>
        <taxon>Bacillati</taxon>
        <taxon>Actinomycetota</taxon>
        <taxon>Actinomycetes</taxon>
        <taxon>Micrococcales</taxon>
        <taxon>Microbacteriaceae</taxon>
        <taxon>Curtobacterium</taxon>
    </lineage>
</organism>
<proteinExistence type="predicted"/>
<protein>
    <submittedName>
        <fullName evidence="1">YbhN family protein</fullName>
    </submittedName>
</protein>
<name>A0ACD1E5I7_9MICO</name>
<dbReference type="EMBL" id="CP076544">
    <property type="protein sequence ID" value="QWS34180.1"/>
    <property type="molecule type" value="Genomic_DNA"/>
</dbReference>
<dbReference type="Proteomes" id="UP000681794">
    <property type="component" value="Chromosome"/>
</dbReference>
<gene>
    <name evidence="1" type="ORF">KM842_03040</name>
</gene>
<reference evidence="1" key="1">
    <citation type="submission" date="2021-06" db="EMBL/GenBank/DDBJ databases">
        <authorList>
            <person name="Ellington A.J."/>
            <person name="Bryan N.C."/>
            <person name="Christner B.C."/>
            <person name="Reisch C.R."/>
        </authorList>
    </citation>
    <scope>NUCLEOTIDE SEQUENCE</scope>
    <source>
        <strain evidence="1">L6-1</strain>
    </source>
</reference>
<evidence type="ECO:0000313" key="1">
    <source>
        <dbReference type="EMBL" id="QWS34180.1"/>
    </source>
</evidence>
<sequence length="356" mass="36854">MDVRQPTGSAADAASGDDQTEPALAVPPSAAEVVVAPPSRRARILTVVKWAAAVLALVLLVLGVVGQWDKIVRDFARLDVGTVALGVLLTLVALVANMLSWRAMMAATGFRVRPAAASSIFFVGQLGKYIPGGVWSIAAQAELGRAHGLARTGSAVASLASMLVSMVTAALVGILALLFGAPDGLTTFWWLGIVVVIGLVALTPPVLGRLIALAMRLLRRPPQDIVLSWGGTVMSIVWSVVMWIAYGLQASFVLHAFGSDSPALFPVATGAYAVAWLVGFLFVIAPAGLGAREAVLVVLLGSVTTPTGALALAVVSRAFMTIGDVVLAGLGAALAVRHRRRTAAAADPGKPQTRHW</sequence>
<accession>A0ACD1E5I7</accession>